<sequence length="333" mass="37257">MATVMKDIELQPNIPTSVLFEKHANFIKEYSQKENSYEYGMTDYLRMSGMFWGLTALELMNTLPTQSKDEIAEFIKNCQDPESGGISACVKHDPHILHTLSAIQILCIYDNLNAIDVDGVVRYIVSLQLSDGSFMGDKWGEVDTRFSFCAVATLALLDRLNAIDMNQAVEFVMSCKNFDGGYGSRPLSESHAGLIYCCVGFLSITNRLDLVDRDTLAWWLCERQLPSGGLNGRPEKLPDVCYSWWVLSSLSILGRLHWIDAEALKKFILACQDTDTGGFADRPGDVADPFHTLFGIAAMSLLGYESVQKVNPTFCMPQHVIDRLQLKPQILTD</sequence>
<dbReference type="PANTHER" id="PTHR11774">
    <property type="entry name" value="GERANYLGERANYL TRANSFERASE TYPE BETA SUBUNIT"/>
    <property type="match status" value="1"/>
</dbReference>
<evidence type="ECO:0000256" key="13">
    <source>
        <dbReference type="RuleBase" id="RU365076"/>
    </source>
</evidence>
<evidence type="ECO:0000256" key="6">
    <source>
        <dbReference type="ARBA" id="ARBA00022679"/>
    </source>
</evidence>
<comment type="similarity">
    <text evidence="2 13">Belongs to the protein prenyltransferase subunit beta family.</text>
</comment>
<comment type="function">
    <text evidence="1">Catalyzes the transfer of a geranylgeranyl moiety from geranylgeranyl diphosphate to both cysteines of Rab proteins with the C-terminal sequence -XXCC, -XCXC and -CCXX, such as RAB1A, RAB3A, RAB5A and RAB7A.</text>
</comment>
<evidence type="ECO:0000256" key="8">
    <source>
        <dbReference type="ARBA" id="ARBA00022737"/>
    </source>
</evidence>
<evidence type="ECO:0000313" key="16">
    <source>
        <dbReference type="Proteomes" id="UP000410492"/>
    </source>
</evidence>
<keyword evidence="8" id="KW-0677">Repeat</keyword>
<evidence type="ECO:0000256" key="2">
    <source>
        <dbReference type="ARBA" id="ARBA00010497"/>
    </source>
</evidence>
<dbReference type="InterPro" id="IPR001330">
    <property type="entry name" value="Prenyltrans"/>
</dbReference>
<keyword evidence="5 13" id="KW-0637">Prenyltransferase</keyword>
<dbReference type="EMBL" id="CAACVG010007366">
    <property type="protein sequence ID" value="VEN45066.1"/>
    <property type="molecule type" value="Genomic_DNA"/>
</dbReference>
<dbReference type="InterPro" id="IPR026873">
    <property type="entry name" value="Ptb1"/>
</dbReference>
<comment type="function">
    <text evidence="13">Catalyzes the transfer of a geranylgeranyl moiety from geranylgeranyl diphosphate to both cysteines of proteins with the C-terminal sequence -XXCC, -XCXC and -CCXX.</text>
</comment>
<dbReference type="EC" id="2.5.1.60" evidence="3 13"/>
<evidence type="ECO:0000256" key="3">
    <source>
        <dbReference type="ARBA" id="ARBA00012656"/>
    </source>
</evidence>
<dbReference type="InterPro" id="IPR008930">
    <property type="entry name" value="Terpenoid_cyclase/PrenylTrfase"/>
</dbReference>
<evidence type="ECO:0000256" key="10">
    <source>
        <dbReference type="ARBA" id="ARBA00047658"/>
    </source>
</evidence>
<evidence type="ECO:0000256" key="7">
    <source>
        <dbReference type="ARBA" id="ARBA00022723"/>
    </source>
</evidence>
<keyword evidence="7 13" id="KW-0479">Metal-binding</keyword>
<evidence type="ECO:0000256" key="1">
    <source>
        <dbReference type="ARBA" id="ARBA00002902"/>
    </source>
</evidence>
<evidence type="ECO:0000256" key="11">
    <source>
        <dbReference type="ARBA" id="ARBA00062019"/>
    </source>
</evidence>
<evidence type="ECO:0000256" key="12">
    <source>
        <dbReference type="ARBA" id="ARBA00069127"/>
    </source>
</evidence>
<dbReference type="GO" id="GO:0004663">
    <property type="term" value="F:Rab geranylgeranyltransferase activity"/>
    <property type="evidence" value="ECO:0007669"/>
    <property type="project" value="UniProtKB-UniRule"/>
</dbReference>
<accession>A0A653CBG3</accession>
<dbReference type="SUPFAM" id="SSF48239">
    <property type="entry name" value="Terpenoid cyclases/Protein prenyltransferases"/>
    <property type="match status" value="1"/>
</dbReference>
<dbReference type="AlphaFoldDB" id="A0A653CBG3"/>
<dbReference type="CDD" id="cd02894">
    <property type="entry name" value="GGTase-II"/>
    <property type="match status" value="1"/>
</dbReference>
<keyword evidence="9 13" id="KW-0862">Zinc</keyword>
<dbReference type="Proteomes" id="UP000410492">
    <property type="component" value="Unassembled WGS sequence"/>
</dbReference>
<dbReference type="InterPro" id="IPR045089">
    <property type="entry name" value="PGGT1B-like"/>
</dbReference>
<evidence type="ECO:0000256" key="5">
    <source>
        <dbReference type="ARBA" id="ARBA00022602"/>
    </source>
</evidence>
<evidence type="ECO:0000256" key="9">
    <source>
        <dbReference type="ARBA" id="ARBA00022833"/>
    </source>
</evidence>
<gene>
    <name evidence="15" type="ORF">CALMAC_LOCUS7647</name>
</gene>
<comment type="catalytic activity">
    <reaction evidence="10 13">
        <text>geranylgeranyl diphosphate + L-cysteinyl-[protein] = S-geranylgeranyl-L-cysteinyl-[protein] + diphosphate</text>
        <dbReference type="Rhea" id="RHEA:21240"/>
        <dbReference type="Rhea" id="RHEA-COMP:10131"/>
        <dbReference type="Rhea" id="RHEA-COMP:11537"/>
        <dbReference type="ChEBI" id="CHEBI:29950"/>
        <dbReference type="ChEBI" id="CHEBI:33019"/>
        <dbReference type="ChEBI" id="CHEBI:57533"/>
        <dbReference type="ChEBI" id="CHEBI:86021"/>
        <dbReference type="EC" id="2.5.1.60"/>
    </reaction>
</comment>
<evidence type="ECO:0000256" key="4">
    <source>
        <dbReference type="ARBA" id="ARBA00022553"/>
    </source>
</evidence>
<comment type="cofactor">
    <cofactor evidence="13">
        <name>Zn(2+)</name>
        <dbReference type="ChEBI" id="CHEBI:29105"/>
    </cofactor>
    <text evidence="13">Binds 1 zinc ion per subunit.</text>
</comment>
<feature type="domain" description="Prenyltransferase alpha-alpha toroid" evidence="14">
    <location>
        <begin position="21"/>
        <end position="316"/>
    </location>
</feature>
<dbReference type="GO" id="GO:0046872">
    <property type="term" value="F:metal ion binding"/>
    <property type="evidence" value="ECO:0007669"/>
    <property type="project" value="UniProtKB-KW"/>
</dbReference>
<dbReference type="OrthoDB" id="5428259at2759"/>
<dbReference type="Gene3D" id="1.50.10.20">
    <property type="match status" value="1"/>
</dbReference>
<comment type="subunit">
    <text evidence="11">Heterotrimer composed of RABGGTA, RABGGTB and CHM; within this trimer, RABGGTA and RABGGTB form the catalytic component B, while CHM (component A) mediates peptide substrate binding. The Rab GGTase dimer (RGGT) interacts with CHM (component A) prior to Rab protein binding; the association is stabilized by geranylgeranyl pyrophosphate (GGpp). The CHM:RGGT:Rab complex is destabilized by GGpp. Interaction of RABGGTB with prenylated PTP4A2 precludes its association with RABGGTA and inhibits enzyme activity. Interacts with CHODL. Interacts with non-phosphorylated form of RAB8A; phosphorylation of RAB8A at 'Thr-72' disrupts this interaction.</text>
</comment>
<dbReference type="FunFam" id="1.50.10.20:FF:000004">
    <property type="entry name" value="Geranylgeranyl transferase type-2 subunit beta"/>
    <property type="match status" value="1"/>
</dbReference>
<keyword evidence="16" id="KW-1185">Reference proteome</keyword>
<evidence type="ECO:0000259" key="14">
    <source>
        <dbReference type="Pfam" id="PF00432"/>
    </source>
</evidence>
<keyword evidence="6 13" id="KW-0808">Transferase</keyword>
<name>A0A653CBG3_CALMS</name>
<reference evidence="15 16" key="1">
    <citation type="submission" date="2019-01" db="EMBL/GenBank/DDBJ databases">
        <authorList>
            <person name="Sayadi A."/>
        </authorList>
    </citation>
    <scope>NUCLEOTIDE SEQUENCE [LARGE SCALE GENOMIC DNA]</scope>
</reference>
<dbReference type="PANTHER" id="PTHR11774:SF11">
    <property type="entry name" value="GERANYLGERANYL TRANSFERASE TYPE-2 SUBUNIT BETA"/>
    <property type="match status" value="1"/>
</dbReference>
<evidence type="ECO:0000313" key="15">
    <source>
        <dbReference type="EMBL" id="VEN45066.1"/>
    </source>
</evidence>
<protein>
    <recommendedName>
        <fullName evidence="12 13">Geranylgeranyl transferase type-2 subunit beta</fullName>
        <ecNumber evidence="3 13">2.5.1.60</ecNumber>
    </recommendedName>
</protein>
<organism evidence="15 16">
    <name type="scientific">Callosobruchus maculatus</name>
    <name type="common">Southern cowpea weevil</name>
    <name type="synonym">Pulse bruchid</name>
    <dbReference type="NCBI Taxonomy" id="64391"/>
    <lineage>
        <taxon>Eukaryota</taxon>
        <taxon>Metazoa</taxon>
        <taxon>Ecdysozoa</taxon>
        <taxon>Arthropoda</taxon>
        <taxon>Hexapoda</taxon>
        <taxon>Insecta</taxon>
        <taxon>Pterygota</taxon>
        <taxon>Neoptera</taxon>
        <taxon>Endopterygota</taxon>
        <taxon>Coleoptera</taxon>
        <taxon>Polyphaga</taxon>
        <taxon>Cucujiformia</taxon>
        <taxon>Chrysomeloidea</taxon>
        <taxon>Chrysomelidae</taxon>
        <taxon>Bruchinae</taxon>
        <taxon>Bruchini</taxon>
        <taxon>Callosobruchus</taxon>
    </lineage>
</organism>
<dbReference type="Pfam" id="PF00432">
    <property type="entry name" value="Prenyltrans"/>
    <property type="match status" value="1"/>
</dbReference>
<keyword evidence="4" id="KW-0597">Phosphoprotein</keyword>
<proteinExistence type="inferred from homology"/>
<dbReference type="GO" id="GO:0005968">
    <property type="term" value="C:Rab-protein geranylgeranyltransferase complex"/>
    <property type="evidence" value="ECO:0007669"/>
    <property type="project" value="UniProtKB-UniRule"/>
</dbReference>